<dbReference type="Pfam" id="PF07596">
    <property type="entry name" value="SBP_bac_10"/>
    <property type="match status" value="1"/>
</dbReference>
<dbReference type="OrthoDB" id="255848at2"/>
<dbReference type="EMBL" id="CP042425">
    <property type="protein sequence ID" value="QEL20428.1"/>
    <property type="molecule type" value="Genomic_DNA"/>
</dbReference>
<dbReference type="PROSITE" id="PS00409">
    <property type="entry name" value="PROKAR_NTER_METHYL"/>
    <property type="match status" value="1"/>
</dbReference>
<dbReference type="PANTHER" id="PTHR30093">
    <property type="entry name" value="GENERAL SECRETION PATHWAY PROTEIN G"/>
    <property type="match status" value="1"/>
</dbReference>
<feature type="transmembrane region" description="Helical" evidence="1">
    <location>
        <begin position="12"/>
        <end position="36"/>
    </location>
</feature>
<accession>A0A5C1AUH2</accession>
<dbReference type="InterPro" id="IPR045584">
    <property type="entry name" value="Pilin-like"/>
</dbReference>
<dbReference type="AlphaFoldDB" id="A0A5C1AUH2"/>
<dbReference type="RefSeq" id="WP_149114730.1">
    <property type="nucleotide sequence ID" value="NZ_CP042425.1"/>
</dbReference>
<dbReference type="PANTHER" id="PTHR30093:SF2">
    <property type="entry name" value="TYPE II SECRETION SYSTEM PROTEIN H"/>
    <property type="match status" value="1"/>
</dbReference>
<dbReference type="NCBIfam" id="TIGR02532">
    <property type="entry name" value="IV_pilin_GFxxxE"/>
    <property type="match status" value="1"/>
</dbReference>
<gene>
    <name evidence="3" type="ORF">PX52LOC_07524</name>
</gene>
<keyword evidence="1" id="KW-0812">Transmembrane</keyword>
<dbReference type="SUPFAM" id="SSF54523">
    <property type="entry name" value="Pili subunits"/>
    <property type="match status" value="1"/>
</dbReference>
<keyword evidence="1" id="KW-0472">Membrane</keyword>
<proteinExistence type="predicted"/>
<evidence type="ECO:0000313" key="4">
    <source>
        <dbReference type="Proteomes" id="UP000324974"/>
    </source>
</evidence>
<reference evidence="4" key="1">
    <citation type="submission" date="2019-08" db="EMBL/GenBank/DDBJ databases">
        <title>Limnoglobus roseus gen. nov., sp. nov., a novel freshwater planctomycete with a giant genome from the family Gemmataceae.</title>
        <authorList>
            <person name="Kulichevskaya I.S."/>
            <person name="Naumoff D.G."/>
            <person name="Miroshnikov K."/>
            <person name="Ivanova A."/>
            <person name="Philippov D.A."/>
            <person name="Hakobyan A."/>
            <person name="Rijpstra I.C."/>
            <person name="Sinninghe Damste J.S."/>
            <person name="Liesack W."/>
            <person name="Dedysh S.N."/>
        </authorList>
    </citation>
    <scope>NUCLEOTIDE SEQUENCE [LARGE SCALE GENOMIC DNA]</scope>
    <source>
        <strain evidence="4">PX52</strain>
    </source>
</reference>
<keyword evidence="1" id="KW-1133">Transmembrane helix</keyword>
<evidence type="ECO:0000259" key="2">
    <source>
        <dbReference type="Pfam" id="PF07596"/>
    </source>
</evidence>
<protein>
    <recommendedName>
        <fullName evidence="2">DUF1559 domain-containing protein</fullName>
    </recommendedName>
</protein>
<dbReference type="Pfam" id="PF07963">
    <property type="entry name" value="N_methyl"/>
    <property type="match status" value="1"/>
</dbReference>
<evidence type="ECO:0000256" key="1">
    <source>
        <dbReference type="SAM" id="Phobius"/>
    </source>
</evidence>
<dbReference type="InterPro" id="IPR012902">
    <property type="entry name" value="N_methyl_site"/>
</dbReference>
<feature type="domain" description="DUF1559" evidence="2">
    <location>
        <begin position="37"/>
        <end position="294"/>
    </location>
</feature>
<dbReference type="InterPro" id="IPR011453">
    <property type="entry name" value="DUF1559"/>
</dbReference>
<organism evidence="3 4">
    <name type="scientific">Limnoglobus roseus</name>
    <dbReference type="NCBI Taxonomy" id="2598579"/>
    <lineage>
        <taxon>Bacteria</taxon>
        <taxon>Pseudomonadati</taxon>
        <taxon>Planctomycetota</taxon>
        <taxon>Planctomycetia</taxon>
        <taxon>Gemmatales</taxon>
        <taxon>Gemmataceae</taxon>
        <taxon>Limnoglobus</taxon>
    </lineage>
</organism>
<name>A0A5C1AUH2_9BACT</name>
<dbReference type="Gene3D" id="3.30.700.10">
    <property type="entry name" value="Glycoprotein, Type 4 Pilin"/>
    <property type="match status" value="1"/>
</dbReference>
<dbReference type="Proteomes" id="UP000324974">
    <property type="component" value="Chromosome"/>
</dbReference>
<dbReference type="KEGG" id="lrs:PX52LOC_07524"/>
<evidence type="ECO:0000313" key="3">
    <source>
        <dbReference type="EMBL" id="QEL20428.1"/>
    </source>
</evidence>
<keyword evidence="4" id="KW-1185">Reference proteome</keyword>
<sequence length="313" mass="33288">MPDRLPPRTRRGFTLIELLVVIAIIAILIGLLLPAVQKVREAAARSTCSNNLKQIGTAAHTHQSTFERLPSQYDGDSGGTNVKWHGFVSLLPFMEQDNVYKSFGYPINLQTGAANTGLGRNAKIKTLACPSDPLYGDGLGQGTWASGSYGMNFQVFGVPSTTIPASLWLIGAGKPSLAYTFSDGTSNTVMYAEKLSQCAVNGTGATNNRYNLWPHGAWNNSYTPVFGVGPSDPAAANWSNIGDSQSGYIAASAKFQIAPKPVANCGLASGSHTGVLLVSMGDGSVRNMNQNVDPLTVWWRTLTPNAGDLPTDY</sequence>